<name>A0A423VH59_9PEZI</name>
<reference evidence="1 2" key="1">
    <citation type="submission" date="2015-09" db="EMBL/GenBank/DDBJ databases">
        <title>Host preference determinants of Valsa canker pathogens revealed by comparative genomics.</title>
        <authorList>
            <person name="Yin Z."/>
            <person name="Huang L."/>
        </authorList>
    </citation>
    <scope>NUCLEOTIDE SEQUENCE [LARGE SCALE GENOMIC DNA]</scope>
    <source>
        <strain evidence="1 2">03-1</strain>
    </source>
</reference>
<organism evidence="1 2">
    <name type="scientific">Cytospora schulzeri</name>
    <dbReference type="NCBI Taxonomy" id="448051"/>
    <lineage>
        <taxon>Eukaryota</taxon>
        <taxon>Fungi</taxon>
        <taxon>Dikarya</taxon>
        <taxon>Ascomycota</taxon>
        <taxon>Pezizomycotina</taxon>
        <taxon>Sordariomycetes</taxon>
        <taxon>Sordariomycetidae</taxon>
        <taxon>Diaporthales</taxon>
        <taxon>Cytosporaceae</taxon>
        <taxon>Cytospora</taxon>
    </lineage>
</organism>
<comment type="caution">
    <text evidence="1">The sequence shown here is derived from an EMBL/GenBank/DDBJ whole genome shotgun (WGS) entry which is preliminary data.</text>
</comment>
<dbReference type="Proteomes" id="UP000283895">
    <property type="component" value="Unassembled WGS sequence"/>
</dbReference>
<evidence type="ECO:0000313" key="2">
    <source>
        <dbReference type="Proteomes" id="UP000283895"/>
    </source>
</evidence>
<dbReference type="AlphaFoldDB" id="A0A423VH59"/>
<gene>
    <name evidence="1" type="ORF">VMCG_09736</name>
</gene>
<evidence type="ECO:0000313" key="1">
    <source>
        <dbReference type="EMBL" id="ROV90354.1"/>
    </source>
</evidence>
<dbReference type="EMBL" id="LKEA01000063">
    <property type="protein sequence ID" value="ROV90354.1"/>
    <property type="molecule type" value="Genomic_DNA"/>
</dbReference>
<proteinExistence type="predicted"/>
<protein>
    <submittedName>
        <fullName evidence="1">Uncharacterized protein</fullName>
    </submittedName>
</protein>
<keyword evidence="2" id="KW-1185">Reference proteome</keyword>
<accession>A0A423VH59</accession>
<sequence length="111" mass="12182">MTLIRNTDLSNHSRALAELWVLCAWTTISTSLNRTSGCLKNALLVARRFPDVYARSTAVQGRLVTMREPGSPAVIGRLGINLCLLGCPGFLNLAGSHSPEAIFLRMSRVWQ</sequence>